<dbReference type="AlphaFoldDB" id="A0A919NVT9"/>
<evidence type="ECO:0000256" key="1">
    <source>
        <dbReference type="SAM" id="MobiDB-lite"/>
    </source>
</evidence>
<evidence type="ECO:0000259" key="2">
    <source>
        <dbReference type="Pfam" id="PF12728"/>
    </source>
</evidence>
<feature type="domain" description="Helix-turn-helix" evidence="2">
    <location>
        <begin position="22"/>
        <end position="69"/>
    </location>
</feature>
<dbReference type="NCBIfam" id="TIGR01764">
    <property type="entry name" value="excise"/>
    <property type="match status" value="1"/>
</dbReference>
<accession>A0A919NVT9</accession>
<name>A0A919NVT9_9ACTN</name>
<keyword evidence="4" id="KW-1185">Reference proteome</keyword>
<reference evidence="3" key="1">
    <citation type="submission" date="2021-01" db="EMBL/GenBank/DDBJ databases">
        <title>Whole genome shotgun sequence of Actinoplanes tereljensis NBRC 105297.</title>
        <authorList>
            <person name="Komaki H."/>
            <person name="Tamura T."/>
        </authorList>
    </citation>
    <scope>NUCLEOTIDE SEQUENCE</scope>
    <source>
        <strain evidence="3">NBRC 105297</strain>
    </source>
</reference>
<dbReference type="InterPro" id="IPR010093">
    <property type="entry name" value="SinI_DNA-bd"/>
</dbReference>
<evidence type="ECO:0000313" key="4">
    <source>
        <dbReference type="Proteomes" id="UP000623608"/>
    </source>
</evidence>
<protein>
    <recommendedName>
        <fullName evidence="2">Helix-turn-helix domain-containing protein</fullName>
    </recommendedName>
</protein>
<evidence type="ECO:0000313" key="3">
    <source>
        <dbReference type="EMBL" id="GIF24854.1"/>
    </source>
</evidence>
<gene>
    <name evidence="3" type="ORF">Ate02nite_75840</name>
</gene>
<feature type="region of interest" description="Disordered" evidence="1">
    <location>
        <begin position="1"/>
        <end position="20"/>
    </location>
</feature>
<dbReference type="Proteomes" id="UP000623608">
    <property type="component" value="Unassembled WGS sequence"/>
</dbReference>
<dbReference type="EMBL" id="BOMY01000048">
    <property type="protein sequence ID" value="GIF24854.1"/>
    <property type="molecule type" value="Genomic_DNA"/>
</dbReference>
<dbReference type="GO" id="GO:0003677">
    <property type="term" value="F:DNA binding"/>
    <property type="evidence" value="ECO:0007669"/>
    <property type="project" value="InterPro"/>
</dbReference>
<dbReference type="Pfam" id="PF12728">
    <property type="entry name" value="HTH_17"/>
    <property type="match status" value="1"/>
</dbReference>
<dbReference type="InterPro" id="IPR041657">
    <property type="entry name" value="HTH_17"/>
</dbReference>
<proteinExistence type="predicted"/>
<comment type="caution">
    <text evidence="3">The sequence shown here is derived from an EMBL/GenBank/DDBJ whole genome shotgun (WGS) entry which is preliminary data.</text>
</comment>
<organism evidence="3 4">
    <name type="scientific">Paractinoplanes tereljensis</name>
    <dbReference type="NCBI Taxonomy" id="571912"/>
    <lineage>
        <taxon>Bacteria</taxon>
        <taxon>Bacillati</taxon>
        <taxon>Actinomycetota</taxon>
        <taxon>Actinomycetes</taxon>
        <taxon>Micromonosporales</taxon>
        <taxon>Micromonosporaceae</taxon>
        <taxon>Paractinoplanes</taxon>
    </lineage>
</organism>
<sequence length="91" mass="10058">MAGWHGRSNGHSLSAVPEHAELTTQEAAELLNVSTPYLVDLLDSGEIEFRKVGAHQRVMADSLLEYKNRDDLNRRTAADELGQLAQDTDPN</sequence>